<sequence>MKIGYNFYEINTHYEEAGGVDRLEKKAEFVSSCIEAYKVRHAMKGADAANMFEKEGVLDYLIDGYDVLHTQSLEYVIDEIELYLKKRGAVR</sequence>
<dbReference type="Pfam" id="PF12668">
    <property type="entry name" value="DUF3791"/>
    <property type="match status" value="1"/>
</dbReference>
<dbReference type="InterPro" id="IPR024269">
    <property type="entry name" value="DUF3791"/>
</dbReference>
<accession>A0A644YI24</accession>
<name>A0A644YI24_9ZZZZ</name>
<dbReference type="EMBL" id="VSSQ01005019">
    <property type="protein sequence ID" value="MPM27541.1"/>
    <property type="molecule type" value="Genomic_DNA"/>
</dbReference>
<gene>
    <name evidence="1" type="ORF">SDC9_74053</name>
</gene>
<evidence type="ECO:0008006" key="2">
    <source>
        <dbReference type="Google" id="ProtNLM"/>
    </source>
</evidence>
<reference evidence="1" key="1">
    <citation type="submission" date="2019-08" db="EMBL/GenBank/DDBJ databases">
        <authorList>
            <person name="Kucharzyk K."/>
            <person name="Murdoch R.W."/>
            <person name="Higgins S."/>
            <person name="Loffler F."/>
        </authorList>
    </citation>
    <scope>NUCLEOTIDE SEQUENCE</scope>
</reference>
<comment type="caution">
    <text evidence="1">The sequence shown here is derived from an EMBL/GenBank/DDBJ whole genome shotgun (WGS) entry which is preliminary data.</text>
</comment>
<evidence type="ECO:0000313" key="1">
    <source>
        <dbReference type="EMBL" id="MPM27541.1"/>
    </source>
</evidence>
<proteinExistence type="predicted"/>
<protein>
    <recommendedName>
        <fullName evidence="2">DUF3791 domain-containing protein</fullName>
    </recommendedName>
</protein>
<organism evidence="1">
    <name type="scientific">bioreactor metagenome</name>
    <dbReference type="NCBI Taxonomy" id="1076179"/>
    <lineage>
        <taxon>unclassified sequences</taxon>
        <taxon>metagenomes</taxon>
        <taxon>ecological metagenomes</taxon>
    </lineage>
</organism>
<dbReference type="AlphaFoldDB" id="A0A644YI24"/>